<evidence type="ECO:0000256" key="1">
    <source>
        <dbReference type="SAM" id="MobiDB-lite"/>
    </source>
</evidence>
<reference evidence="2 3" key="1">
    <citation type="submission" date="2020-04" db="EMBL/GenBank/DDBJ databases">
        <title>Paraburkholderia sp. G-4-1-8 isolated from soil.</title>
        <authorList>
            <person name="Dahal R.H."/>
        </authorList>
    </citation>
    <scope>NUCLEOTIDE SEQUENCE [LARGE SCALE GENOMIC DNA]</scope>
    <source>
        <strain evidence="2 3">G-4-1-8</strain>
    </source>
</reference>
<feature type="region of interest" description="Disordered" evidence="1">
    <location>
        <begin position="1"/>
        <end position="31"/>
    </location>
</feature>
<organism evidence="2 3">
    <name type="scientific">Paraburkholderia antibiotica</name>
    <dbReference type="NCBI Taxonomy" id="2728839"/>
    <lineage>
        <taxon>Bacteria</taxon>
        <taxon>Pseudomonadati</taxon>
        <taxon>Pseudomonadota</taxon>
        <taxon>Betaproteobacteria</taxon>
        <taxon>Burkholderiales</taxon>
        <taxon>Burkholderiaceae</taxon>
        <taxon>Paraburkholderia</taxon>
    </lineage>
</organism>
<evidence type="ECO:0000313" key="2">
    <source>
        <dbReference type="EMBL" id="NML34630.1"/>
    </source>
</evidence>
<dbReference type="Proteomes" id="UP000583127">
    <property type="component" value="Unassembled WGS sequence"/>
</dbReference>
<proteinExistence type="predicted"/>
<dbReference type="EMBL" id="JABBFZ010000023">
    <property type="protein sequence ID" value="NML34630.1"/>
    <property type="molecule type" value="Genomic_DNA"/>
</dbReference>
<gene>
    <name evidence="2" type="ORF">HHL14_27850</name>
</gene>
<feature type="compositionally biased region" description="Acidic residues" evidence="1">
    <location>
        <begin position="11"/>
        <end position="29"/>
    </location>
</feature>
<keyword evidence="3" id="KW-1185">Reference proteome</keyword>
<dbReference type="RefSeq" id="WP_169500819.1">
    <property type="nucleotide sequence ID" value="NZ_JABBFZ010000023.1"/>
</dbReference>
<name>A0A7Y0A193_9BURK</name>
<protein>
    <submittedName>
        <fullName evidence="2">Uncharacterized protein</fullName>
    </submittedName>
</protein>
<dbReference type="AlphaFoldDB" id="A0A7Y0A193"/>
<comment type="caution">
    <text evidence="2">The sequence shown here is derived from an EMBL/GenBank/DDBJ whole genome shotgun (WGS) entry which is preliminary data.</text>
</comment>
<sequence length="180" mass="20200">MTDMPFPSSDTDAEFLTDDASSEADDDSVHEERLWRDNGWTARIIKNEDDEGWAVEMIKDGEAEPALVGPWTMGRNKKDPKPLDVSAFNTLVKTASEVLRRHEQQLRAQLHKTLRVPSADGNDELEITLDIVPDEDEPYALLTAFDSFGEQIAQVQVAPTFKLSKASAVAWVENEFRRPG</sequence>
<evidence type="ECO:0000313" key="3">
    <source>
        <dbReference type="Proteomes" id="UP000583127"/>
    </source>
</evidence>
<accession>A0A7Y0A193</accession>